<accession>A0A3B4ZP40</accession>
<dbReference type="GO" id="GO:0009617">
    <property type="term" value="P:response to bacterium"/>
    <property type="evidence" value="ECO:0007669"/>
    <property type="project" value="TreeGrafter"/>
</dbReference>
<protein>
    <submittedName>
        <fullName evidence="12">T-cell surface glycoprotein CD8 beta chain-like</fullName>
    </submittedName>
</protein>
<sequence length="238" mass="26667">MRNSALATVLLLHSLGWISVLAAEFRYVEAQPGENVTLLCSNFSNVPTHIIWHRAVKRSKFSCVSSMFKASEPDRLCEGVQRGKFEMTSNMSTVFLSIKHVDLSDSGLYFCGYMLSKNPVVVDATNLEVQGKSFSTRRITFNSTIFPLDVLEGLTKLMSVILGALTVFLATVTVCLAVKIKKLLKAHAEEQEPRQMEVKKESDDLNYASVTFIPKPERRHKPAKEREADCDVIYSATR</sequence>
<evidence type="ECO:0000256" key="7">
    <source>
        <dbReference type="ARBA" id="ARBA00023180"/>
    </source>
</evidence>
<dbReference type="GO" id="GO:0005886">
    <property type="term" value="C:plasma membrane"/>
    <property type="evidence" value="ECO:0007669"/>
    <property type="project" value="UniProtKB-SubCell"/>
</dbReference>
<dbReference type="SMART" id="SM00409">
    <property type="entry name" value="IG"/>
    <property type="match status" value="1"/>
</dbReference>
<evidence type="ECO:0000256" key="1">
    <source>
        <dbReference type="ARBA" id="ARBA00004236"/>
    </source>
</evidence>
<dbReference type="InterPro" id="IPR013106">
    <property type="entry name" value="Ig_V-set"/>
</dbReference>
<reference evidence="12" key="1">
    <citation type="submission" date="2023-09" db="UniProtKB">
        <authorList>
            <consortium name="Ensembl"/>
        </authorList>
    </citation>
    <scope>IDENTIFICATION</scope>
</reference>
<dbReference type="PROSITE" id="PS50835">
    <property type="entry name" value="IG_LIKE"/>
    <property type="match status" value="1"/>
</dbReference>
<comment type="subcellular location">
    <subcellularLocation>
        <location evidence="1">Cell membrane</location>
    </subcellularLocation>
</comment>
<dbReference type="PANTHER" id="PTHR19433:SF111">
    <property type="entry name" value="T CELL RECEPTOR ALPHA VARIABLE 4"/>
    <property type="match status" value="1"/>
</dbReference>
<dbReference type="Gene3D" id="2.60.40.10">
    <property type="entry name" value="Immunoglobulins"/>
    <property type="match status" value="1"/>
</dbReference>
<evidence type="ECO:0000256" key="3">
    <source>
        <dbReference type="ARBA" id="ARBA00022729"/>
    </source>
</evidence>
<dbReference type="Ensembl" id="ENSSPAT00000010859.1">
    <property type="protein sequence ID" value="ENSSPAP00000010678.1"/>
    <property type="gene ID" value="ENSSPAG00000008090.1"/>
</dbReference>
<dbReference type="InterPro" id="IPR036179">
    <property type="entry name" value="Ig-like_dom_sf"/>
</dbReference>
<dbReference type="AlphaFoldDB" id="A0A3B4ZP40"/>
<keyword evidence="9" id="KW-0812">Transmembrane</keyword>
<evidence type="ECO:0000256" key="8">
    <source>
        <dbReference type="SAM" id="MobiDB-lite"/>
    </source>
</evidence>
<dbReference type="InterPro" id="IPR007110">
    <property type="entry name" value="Ig-like_dom"/>
</dbReference>
<name>A0A3B4ZP40_9TELE</name>
<keyword evidence="6" id="KW-1015">Disulfide bond</keyword>
<feature type="signal peptide" evidence="10">
    <location>
        <begin position="1"/>
        <end position="22"/>
    </location>
</feature>
<organism evidence="12">
    <name type="scientific">Stegastes partitus</name>
    <name type="common">bicolor damselfish</name>
    <dbReference type="NCBI Taxonomy" id="144197"/>
    <lineage>
        <taxon>Eukaryota</taxon>
        <taxon>Metazoa</taxon>
        <taxon>Chordata</taxon>
        <taxon>Craniata</taxon>
        <taxon>Vertebrata</taxon>
        <taxon>Euteleostomi</taxon>
        <taxon>Actinopterygii</taxon>
        <taxon>Neopterygii</taxon>
        <taxon>Teleostei</taxon>
        <taxon>Neoteleostei</taxon>
        <taxon>Acanthomorphata</taxon>
        <taxon>Ovalentaria</taxon>
        <taxon>Pomacentridae</taxon>
        <taxon>Stegastes</taxon>
    </lineage>
</organism>
<proteinExistence type="predicted"/>
<evidence type="ECO:0000256" key="10">
    <source>
        <dbReference type="SAM" id="SignalP"/>
    </source>
</evidence>
<dbReference type="SUPFAM" id="SSF48726">
    <property type="entry name" value="Immunoglobulin"/>
    <property type="match status" value="1"/>
</dbReference>
<evidence type="ECO:0000256" key="9">
    <source>
        <dbReference type="SAM" id="Phobius"/>
    </source>
</evidence>
<keyword evidence="9" id="KW-1133">Transmembrane helix</keyword>
<evidence type="ECO:0000256" key="6">
    <source>
        <dbReference type="ARBA" id="ARBA00023157"/>
    </source>
</evidence>
<feature type="domain" description="Ig-like" evidence="11">
    <location>
        <begin position="18"/>
        <end position="111"/>
    </location>
</feature>
<dbReference type="GO" id="GO:0002376">
    <property type="term" value="P:immune system process"/>
    <property type="evidence" value="ECO:0007669"/>
    <property type="project" value="UniProtKB-KW"/>
</dbReference>
<dbReference type="InterPro" id="IPR003599">
    <property type="entry name" value="Ig_sub"/>
</dbReference>
<evidence type="ECO:0000259" key="11">
    <source>
        <dbReference type="PROSITE" id="PS50835"/>
    </source>
</evidence>
<evidence type="ECO:0000256" key="5">
    <source>
        <dbReference type="ARBA" id="ARBA00023136"/>
    </source>
</evidence>
<keyword evidence="7" id="KW-0325">Glycoprotein</keyword>
<dbReference type="InterPro" id="IPR052051">
    <property type="entry name" value="TCR_complex_component"/>
</dbReference>
<feature type="region of interest" description="Disordered" evidence="8">
    <location>
        <begin position="215"/>
        <end position="238"/>
    </location>
</feature>
<dbReference type="Pfam" id="PF07686">
    <property type="entry name" value="V-set"/>
    <property type="match status" value="1"/>
</dbReference>
<dbReference type="PANTHER" id="PTHR19433">
    <property type="entry name" value="T-CELL RECEPTOR ALPHA CHAIN V REGION-RELATED"/>
    <property type="match status" value="1"/>
</dbReference>
<feature type="chain" id="PRO_5017417259" evidence="10">
    <location>
        <begin position="23"/>
        <end position="238"/>
    </location>
</feature>
<dbReference type="CDD" id="cd00099">
    <property type="entry name" value="IgV"/>
    <property type="match status" value="1"/>
</dbReference>
<dbReference type="InterPro" id="IPR013783">
    <property type="entry name" value="Ig-like_fold"/>
</dbReference>
<keyword evidence="5 9" id="KW-0472">Membrane</keyword>
<keyword evidence="4" id="KW-0391">Immunity</keyword>
<evidence type="ECO:0000256" key="2">
    <source>
        <dbReference type="ARBA" id="ARBA00022475"/>
    </source>
</evidence>
<keyword evidence="3 10" id="KW-0732">Signal</keyword>
<feature type="transmembrane region" description="Helical" evidence="9">
    <location>
        <begin position="157"/>
        <end position="178"/>
    </location>
</feature>
<dbReference type="GeneTree" id="ENSGT00990000203919"/>
<keyword evidence="2" id="KW-1003">Cell membrane</keyword>
<evidence type="ECO:0000256" key="4">
    <source>
        <dbReference type="ARBA" id="ARBA00022859"/>
    </source>
</evidence>
<evidence type="ECO:0000313" key="12">
    <source>
        <dbReference type="Ensembl" id="ENSSPAP00000010678.1"/>
    </source>
</evidence>